<evidence type="ECO:0000313" key="3">
    <source>
        <dbReference type="EMBL" id="ABI68989.1"/>
    </source>
</evidence>
<organism evidence="3 4">
    <name type="scientific">Syntrophomonas wolfei subsp. wolfei (strain DSM 2245B / Goettingen)</name>
    <dbReference type="NCBI Taxonomy" id="335541"/>
    <lineage>
        <taxon>Bacteria</taxon>
        <taxon>Bacillati</taxon>
        <taxon>Bacillota</taxon>
        <taxon>Clostridia</taxon>
        <taxon>Eubacteriales</taxon>
        <taxon>Syntrophomonadaceae</taxon>
        <taxon>Syntrophomonas</taxon>
    </lineage>
</organism>
<dbReference type="InterPro" id="IPR050902">
    <property type="entry name" value="ABC_Transporter_SBP"/>
</dbReference>
<dbReference type="KEGG" id="swo:Swol_1691"/>
<name>Q0AWB5_SYNWW</name>
<keyword evidence="4" id="KW-1185">Reference proteome</keyword>
<dbReference type="OrthoDB" id="9787830at2"/>
<dbReference type="Pfam" id="PF01497">
    <property type="entry name" value="Peripla_BP_2"/>
    <property type="match status" value="1"/>
</dbReference>
<evidence type="ECO:0000256" key="1">
    <source>
        <dbReference type="ARBA" id="ARBA00008814"/>
    </source>
</evidence>
<accession>Q0AWB5</accession>
<reference evidence="4" key="1">
    <citation type="journal article" date="2010" name="Environ. Microbiol.">
        <title>The genome of Syntrophomonas wolfei: new insights into syntrophic metabolism and biohydrogen production.</title>
        <authorList>
            <person name="Sieber J.R."/>
            <person name="Sims D.R."/>
            <person name="Han C."/>
            <person name="Kim E."/>
            <person name="Lykidis A."/>
            <person name="Lapidus A.L."/>
            <person name="McDonnald E."/>
            <person name="Rohlin L."/>
            <person name="Culley D.E."/>
            <person name="Gunsalus R."/>
            <person name="McInerney M.J."/>
        </authorList>
    </citation>
    <scope>NUCLEOTIDE SEQUENCE [LARGE SCALE GENOMIC DNA]</scope>
    <source>
        <strain evidence="4">DSM 2245B / Goettingen</strain>
    </source>
</reference>
<dbReference type="InterPro" id="IPR002491">
    <property type="entry name" value="ABC_transptr_periplasmic_BD"/>
</dbReference>
<dbReference type="CDD" id="cd01142">
    <property type="entry name" value="TroA_e"/>
    <property type="match status" value="1"/>
</dbReference>
<evidence type="ECO:0000313" key="4">
    <source>
        <dbReference type="Proteomes" id="UP000001968"/>
    </source>
</evidence>
<dbReference type="eggNOG" id="COG0614">
    <property type="taxonomic scope" value="Bacteria"/>
</dbReference>
<dbReference type="RefSeq" id="WP_011641087.1">
    <property type="nucleotide sequence ID" value="NC_008346.1"/>
</dbReference>
<feature type="domain" description="Fe/B12 periplasmic-binding" evidence="2">
    <location>
        <begin position="57"/>
        <end position="316"/>
    </location>
</feature>
<dbReference type="EMBL" id="CP000448">
    <property type="protein sequence ID" value="ABI68989.1"/>
    <property type="molecule type" value="Genomic_DNA"/>
</dbReference>
<dbReference type="SUPFAM" id="SSF53807">
    <property type="entry name" value="Helical backbone' metal receptor"/>
    <property type="match status" value="1"/>
</dbReference>
<dbReference type="STRING" id="335541.Swol_1691"/>
<dbReference type="AlphaFoldDB" id="Q0AWB5"/>
<comment type="similarity">
    <text evidence="1">Belongs to the bacterial solute-binding protein 8 family.</text>
</comment>
<gene>
    <name evidence="3" type="ordered locus">Swol_1691</name>
</gene>
<sequence length="353" mass="39583">MKKKYIGFTLAIVTLLLIGCMIIAGCGKEKAADTTPTTRLIVDMADREVTLPVEINRIAAVGPVPVINTFIFTMGEGDKIVNGLPGFAKSERWKYQTVFAPHLANMPTIQESRTEPNIEELVKLEPDVVFTMDEQMAASIDNANMNAVFLSWTEPEDVKQTIALVGKVLNKETLASEYIKYFDETVAGIGKAVSAIPQEKRPRVLYANMQSMTAPHEISDWWIETAGGQSVAKADRGGQQLAFSMEHLLKWDPEVIVVSTPEDLKLINEDPRFQKISAVANKRVYPTPMGAHVWAHRTAEQPLAIMWAAKTFYPETFKDLNLEQEIIDYYKKFYSKTLNEEQVKEILSGEPKI</sequence>
<dbReference type="PANTHER" id="PTHR30535">
    <property type="entry name" value="VITAMIN B12-BINDING PROTEIN"/>
    <property type="match status" value="1"/>
</dbReference>
<evidence type="ECO:0000259" key="2">
    <source>
        <dbReference type="PROSITE" id="PS50983"/>
    </source>
</evidence>
<dbReference type="Gene3D" id="3.40.50.1980">
    <property type="entry name" value="Nitrogenase molybdenum iron protein domain"/>
    <property type="match status" value="2"/>
</dbReference>
<protein>
    <submittedName>
        <fullName evidence="3">Periplasmic binding protein</fullName>
    </submittedName>
</protein>
<dbReference type="PANTHER" id="PTHR30535:SF34">
    <property type="entry name" value="MOLYBDATE-BINDING PROTEIN MOLA"/>
    <property type="match status" value="1"/>
</dbReference>
<dbReference type="PROSITE" id="PS50983">
    <property type="entry name" value="FE_B12_PBP"/>
    <property type="match status" value="1"/>
</dbReference>
<dbReference type="Gene3D" id="1.20.58.2180">
    <property type="match status" value="1"/>
</dbReference>
<proteinExistence type="inferred from homology"/>
<dbReference type="HOGENOM" id="CLU_038034_13_2_9"/>
<dbReference type="Proteomes" id="UP000001968">
    <property type="component" value="Chromosome"/>
</dbReference>
<dbReference type="PROSITE" id="PS51257">
    <property type="entry name" value="PROKAR_LIPOPROTEIN"/>
    <property type="match status" value="1"/>
</dbReference>